<name>A0ABU0YV57_9PROT</name>
<organism evidence="6 7">
    <name type="scientific">Dongia sedimenti</name>
    <dbReference type="NCBI Taxonomy" id="3064282"/>
    <lineage>
        <taxon>Bacteria</taxon>
        <taxon>Pseudomonadati</taxon>
        <taxon>Pseudomonadota</taxon>
        <taxon>Alphaproteobacteria</taxon>
        <taxon>Rhodospirillales</taxon>
        <taxon>Dongiaceae</taxon>
        <taxon>Dongia</taxon>
    </lineage>
</organism>
<dbReference type="InterPro" id="IPR045974">
    <property type="entry name" value="DUF5930"/>
</dbReference>
<dbReference type="Pfam" id="PF19353">
    <property type="entry name" value="DUF5930"/>
    <property type="match status" value="2"/>
</dbReference>
<feature type="transmembrane region" description="Helical" evidence="3">
    <location>
        <begin position="43"/>
        <end position="65"/>
    </location>
</feature>
<dbReference type="Gene3D" id="2.70.70.10">
    <property type="entry name" value="Glucose Permease (Domain IIA)"/>
    <property type="match status" value="1"/>
</dbReference>
<keyword evidence="3" id="KW-0472">Membrane</keyword>
<keyword evidence="3" id="KW-1133">Transmembrane helix</keyword>
<dbReference type="SUPFAM" id="SSF51261">
    <property type="entry name" value="Duplicated hybrid motif"/>
    <property type="match status" value="1"/>
</dbReference>
<evidence type="ECO:0000256" key="1">
    <source>
        <dbReference type="ARBA" id="ARBA00022729"/>
    </source>
</evidence>
<keyword evidence="7" id="KW-1185">Reference proteome</keyword>
<evidence type="ECO:0000256" key="2">
    <source>
        <dbReference type="SAM" id="Coils"/>
    </source>
</evidence>
<feature type="domain" description="DUF5930" evidence="5">
    <location>
        <begin position="243"/>
        <end position="408"/>
    </location>
</feature>
<accession>A0ABU0YV57</accession>
<dbReference type="InterPro" id="IPR050570">
    <property type="entry name" value="Cell_wall_metabolism_enzyme"/>
</dbReference>
<keyword evidence="2" id="KW-0175">Coiled coil</keyword>
<gene>
    <name evidence="6" type="ORF">Q8A70_23800</name>
</gene>
<proteinExistence type="predicted"/>
<reference evidence="7" key="1">
    <citation type="submission" date="2023-08" db="EMBL/GenBank/DDBJ databases">
        <title>Rhodospirillaceae gen. nov., a novel taxon isolated from the Yangtze River Yuezi River estuary sludge.</title>
        <authorList>
            <person name="Ruan L."/>
        </authorList>
    </citation>
    <scope>NUCLEOTIDE SEQUENCE [LARGE SCALE GENOMIC DNA]</scope>
    <source>
        <strain evidence="7">R-7</strain>
    </source>
</reference>
<dbReference type="RefSeq" id="WP_379960396.1">
    <property type="nucleotide sequence ID" value="NZ_JAUYVI010000007.1"/>
</dbReference>
<feature type="coiled-coil region" evidence="2">
    <location>
        <begin position="167"/>
        <end position="271"/>
    </location>
</feature>
<evidence type="ECO:0000313" key="6">
    <source>
        <dbReference type="EMBL" id="MDQ7250733.1"/>
    </source>
</evidence>
<evidence type="ECO:0000313" key="7">
    <source>
        <dbReference type="Proteomes" id="UP001230156"/>
    </source>
</evidence>
<dbReference type="PANTHER" id="PTHR21666:SF289">
    <property type="entry name" value="L-ALA--D-GLU ENDOPEPTIDASE"/>
    <property type="match status" value="1"/>
</dbReference>
<dbReference type="Proteomes" id="UP001230156">
    <property type="component" value="Unassembled WGS sequence"/>
</dbReference>
<dbReference type="InterPro" id="IPR016047">
    <property type="entry name" value="M23ase_b-sheet_dom"/>
</dbReference>
<feature type="domain" description="M23ase beta-sheet core" evidence="4">
    <location>
        <begin position="428"/>
        <end position="522"/>
    </location>
</feature>
<dbReference type="EMBL" id="JAUYVI010000007">
    <property type="protein sequence ID" value="MDQ7250733.1"/>
    <property type="molecule type" value="Genomic_DNA"/>
</dbReference>
<protein>
    <submittedName>
        <fullName evidence="6">Peptidoglycan DD-metalloendopeptidase family protein</fullName>
    </submittedName>
</protein>
<keyword evidence="1" id="KW-0732">Signal</keyword>
<dbReference type="InterPro" id="IPR011055">
    <property type="entry name" value="Dup_hybrid_motif"/>
</dbReference>
<dbReference type="Pfam" id="PF01551">
    <property type="entry name" value="Peptidase_M23"/>
    <property type="match status" value="1"/>
</dbReference>
<dbReference type="PANTHER" id="PTHR21666">
    <property type="entry name" value="PEPTIDASE-RELATED"/>
    <property type="match status" value="1"/>
</dbReference>
<comment type="caution">
    <text evidence="6">The sequence shown here is derived from an EMBL/GenBank/DDBJ whole genome shotgun (WGS) entry which is preliminary data.</text>
</comment>
<keyword evidence="3" id="KW-0812">Transmembrane</keyword>
<feature type="domain" description="DUF5930" evidence="5">
    <location>
        <begin position="8"/>
        <end position="240"/>
    </location>
</feature>
<dbReference type="CDD" id="cd12797">
    <property type="entry name" value="M23_peptidase"/>
    <property type="match status" value="1"/>
</dbReference>
<sequence length="535" mass="58797">MPVTRFLRSSTREKLQAVFATRDVILRSDGRIRYLRLTTRTQIIAVVALTVMGFSAVTASIGMGVQQLSIRGHDIEVRNADDAYTRLLTEVTGYFDQFSKSAAVAVSDETYLLGLSDDESAARRRLTGSAQGDFWALTTASPDEQQALREKLRLALRDKLASFDTDLQRIAARNQSLSKQLVETQSKADRLAAERDGVAGERDQLNHEVAVQHNENQALTARVAQLTEATGQFDAQLEVAAGQQAALTAQLADLQRQLDQTKLANLDLNRQVAQNQRALATVISQRNLVQTDRTDMAGTIEDLKQRLSTLQESQASFVSHLTERARQNLGDMEKTVQMTGLKVDDLLRLTTEPGLGQGGPFIPAATDTKDANERKLLESVATLDDEVGRWEKLQVILRSLPLSAPVDRYYISSGFGERTDPMNGEAAIHEGLDMVDSIRSDVLATAPGRVVFAGWRGSYGRVVEIDHGLGIMTVYAHLDSVLVKVGDLVDYREAIGKLGNSGRSSGAHVHYEVRFEGKPLDPMGFLKAGRYVFKG</sequence>
<evidence type="ECO:0000259" key="4">
    <source>
        <dbReference type="Pfam" id="PF01551"/>
    </source>
</evidence>
<evidence type="ECO:0000259" key="5">
    <source>
        <dbReference type="Pfam" id="PF19353"/>
    </source>
</evidence>
<evidence type="ECO:0000256" key="3">
    <source>
        <dbReference type="SAM" id="Phobius"/>
    </source>
</evidence>